<dbReference type="OrthoDB" id="6108862at2759"/>
<gene>
    <name evidence="2" type="primary">LOC111115564</name>
</gene>
<organism evidence="1 2">
    <name type="scientific">Crassostrea virginica</name>
    <name type="common">Eastern oyster</name>
    <dbReference type="NCBI Taxonomy" id="6565"/>
    <lineage>
        <taxon>Eukaryota</taxon>
        <taxon>Metazoa</taxon>
        <taxon>Spiralia</taxon>
        <taxon>Lophotrochozoa</taxon>
        <taxon>Mollusca</taxon>
        <taxon>Bivalvia</taxon>
        <taxon>Autobranchia</taxon>
        <taxon>Pteriomorphia</taxon>
        <taxon>Ostreida</taxon>
        <taxon>Ostreoidea</taxon>
        <taxon>Ostreidae</taxon>
        <taxon>Crassostrea</taxon>
    </lineage>
</organism>
<name>A0A8B8C2Z8_CRAVI</name>
<protein>
    <submittedName>
        <fullName evidence="2">Uncharacterized protein LOC111115564</fullName>
    </submittedName>
</protein>
<evidence type="ECO:0000313" key="1">
    <source>
        <dbReference type="Proteomes" id="UP000694844"/>
    </source>
</evidence>
<dbReference type="GO" id="GO:0061630">
    <property type="term" value="F:ubiquitin protein ligase activity"/>
    <property type="evidence" value="ECO:0007669"/>
    <property type="project" value="TreeGrafter"/>
</dbReference>
<dbReference type="PANTHER" id="PTHR24104:SF25">
    <property type="entry name" value="PROTEIN LIN-41"/>
    <property type="match status" value="1"/>
</dbReference>
<dbReference type="GeneID" id="111115564"/>
<keyword evidence="1" id="KW-1185">Reference proteome</keyword>
<dbReference type="AlphaFoldDB" id="A0A8B8C2Z8"/>
<dbReference type="GO" id="GO:0008270">
    <property type="term" value="F:zinc ion binding"/>
    <property type="evidence" value="ECO:0007669"/>
    <property type="project" value="UniProtKB-KW"/>
</dbReference>
<dbReference type="SUPFAM" id="SSF101898">
    <property type="entry name" value="NHL repeat"/>
    <property type="match status" value="1"/>
</dbReference>
<dbReference type="Proteomes" id="UP000694844">
    <property type="component" value="Chromosome 9"/>
</dbReference>
<dbReference type="GO" id="GO:0000209">
    <property type="term" value="P:protein polyubiquitination"/>
    <property type="evidence" value="ECO:0007669"/>
    <property type="project" value="TreeGrafter"/>
</dbReference>
<dbReference type="KEGG" id="cvn:111115564"/>
<dbReference type="RefSeq" id="XP_022310057.1">
    <property type="nucleotide sequence ID" value="XM_022454349.1"/>
</dbReference>
<sequence length="424" mass="48946">MKLSSDRKSATKFLGNFQPSCQLRSLYCSQSTGDLLVGMHILDQKKEIGRVERYDKDGQLTMTIPDVYTRHTLFKDPNYIIENTNRDVVVSDYWRGVVVTDHGGNHLFTYIDTPFGSRLLPRGICTDALLHILVCDCYTKTIQILDKEGNFLFYIPIQTEHGPCGKPCSLSYDSKTHLLWVGSWNNTVSTYNHIKRPFTSSETREICTEISCEVPRCLNNPKHYEGLDSLFQTIKRVCDNLSKLSDERGSLADFMEKTVKISFEELTYELFQTISLQARKYNSPIHEVALENMKKLLSRMIALMHEDLADRMRRNKTRGYGDTDMDYKLFLLEVESYFLNFVQNTYLPQILKKITEDTDALVMITEIAKERIEEFRTKFTGIEDTTEFRAVAKNVFDLVMDVISTFNQAKEAKEPSGSTTLYER</sequence>
<dbReference type="InterPro" id="IPR011042">
    <property type="entry name" value="6-blade_b-propeller_TolB-like"/>
</dbReference>
<dbReference type="InterPro" id="IPR050952">
    <property type="entry name" value="TRIM-NHL_E3_ligases"/>
</dbReference>
<accession>A0A8B8C2Z8</accession>
<dbReference type="PANTHER" id="PTHR24104">
    <property type="entry name" value="E3 UBIQUITIN-PROTEIN LIGASE NHLRC1-RELATED"/>
    <property type="match status" value="1"/>
</dbReference>
<reference evidence="2" key="1">
    <citation type="submission" date="2025-08" db="UniProtKB">
        <authorList>
            <consortium name="RefSeq"/>
        </authorList>
    </citation>
    <scope>IDENTIFICATION</scope>
    <source>
        <tissue evidence="2">Whole sample</tissue>
    </source>
</reference>
<dbReference type="Gene3D" id="2.120.10.30">
    <property type="entry name" value="TolB, C-terminal domain"/>
    <property type="match status" value="1"/>
</dbReference>
<evidence type="ECO:0000313" key="2">
    <source>
        <dbReference type="RefSeq" id="XP_022310057.1"/>
    </source>
</evidence>
<proteinExistence type="predicted"/>
<dbReference type="GO" id="GO:0043161">
    <property type="term" value="P:proteasome-mediated ubiquitin-dependent protein catabolic process"/>
    <property type="evidence" value="ECO:0007669"/>
    <property type="project" value="TreeGrafter"/>
</dbReference>